<reference evidence="3 4" key="1">
    <citation type="submission" date="2018-08" db="EMBL/GenBank/DDBJ databases">
        <title>Genomic Encyclopedia of Type Strains, Phase IV (KMG-IV): sequencing the most valuable type-strain genomes for metagenomic binning, comparative biology and taxonomic classification.</title>
        <authorList>
            <person name="Goeker M."/>
        </authorList>
    </citation>
    <scope>NUCLEOTIDE SEQUENCE [LARGE SCALE GENOMIC DNA]</scope>
    <source>
        <strain evidence="3 4">DSM 25527</strain>
    </source>
</reference>
<dbReference type="AlphaFoldDB" id="A0A397NNR7"/>
<evidence type="ECO:0000313" key="3">
    <source>
        <dbReference type="EMBL" id="RIA37243.1"/>
    </source>
</evidence>
<dbReference type="InterPro" id="IPR045465">
    <property type="entry name" value="Trans_reg_dom"/>
</dbReference>
<evidence type="ECO:0000259" key="1">
    <source>
        <dbReference type="Pfam" id="PF10074"/>
    </source>
</evidence>
<accession>A0A397NNR7</accession>
<dbReference type="Proteomes" id="UP000266568">
    <property type="component" value="Unassembled WGS sequence"/>
</dbReference>
<protein>
    <submittedName>
        <fullName evidence="3">Uncharacterized protein DUF2285</fullName>
    </submittedName>
</protein>
<evidence type="ECO:0000313" key="4">
    <source>
        <dbReference type="Proteomes" id="UP000266568"/>
    </source>
</evidence>
<dbReference type="EMBL" id="QXDC01000004">
    <property type="protein sequence ID" value="RIA37243.1"/>
    <property type="molecule type" value="Genomic_DNA"/>
</dbReference>
<sequence>MPPERDWRAPLDEAGDDALQYSDIAIGYVSRNTRYRIDYRRALGRVKRGATTADEATADLVRRWGISFYAAPTAAYDPKLAVARPDLSPDNIVLAPSLDGIGDARPLDMKMLGAVRARMKIGDFLHLILADSDGDEHIWISGSLDLPLAMILPLGRDPFARLAAAERLSRRLLGVAAGPPALRPTPFRRQHLLTLLQVLDGHQAGATRRELAAVLIDGSVRDYSAAEWSDSRQRKRINRWFAEAVELRDGGYLRLLRGA</sequence>
<name>A0A397NNR7_9SPHN</name>
<dbReference type="Pfam" id="PF10074">
    <property type="entry name" value="RovC_DNA-bd"/>
    <property type="match status" value="1"/>
</dbReference>
<comment type="caution">
    <text evidence="3">The sequence shown here is derived from an EMBL/GenBank/DDBJ whole genome shotgun (WGS) entry which is preliminary data.</text>
</comment>
<dbReference type="InterPro" id="IPR018754">
    <property type="entry name" value="RovC-like_DNA-bd"/>
</dbReference>
<dbReference type="RefSeq" id="WP_119037238.1">
    <property type="nucleotide sequence ID" value="NZ_QXDC01000004.1"/>
</dbReference>
<organism evidence="3 4">
    <name type="scientific">Hephaestia caeni</name>
    <dbReference type="NCBI Taxonomy" id="645617"/>
    <lineage>
        <taxon>Bacteria</taxon>
        <taxon>Pseudomonadati</taxon>
        <taxon>Pseudomonadota</taxon>
        <taxon>Alphaproteobacteria</taxon>
        <taxon>Sphingomonadales</taxon>
        <taxon>Sphingomonadaceae</taxon>
        <taxon>Hephaestia</taxon>
    </lineage>
</organism>
<dbReference type="Pfam" id="PF20109">
    <property type="entry name" value="Trans_reg_dom"/>
    <property type="match status" value="1"/>
</dbReference>
<feature type="domain" description="Transcriptional regulator-like" evidence="2">
    <location>
        <begin position="6"/>
        <end position="68"/>
    </location>
</feature>
<keyword evidence="4" id="KW-1185">Reference proteome</keyword>
<gene>
    <name evidence="3" type="ORF">DFR49_3121</name>
</gene>
<proteinExistence type="predicted"/>
<feature type="domain" description="T6SS Transcription factor RovC-like DNA binding" evidence="1">
    <location>
        <begin position="151"/>
        <end position="257"/>
    </location>
</feature>
<evidence type="ECO:0000259" key="2">
    <source>
        <dbReference type="Pfam" id="PF20109"/>
    </source>
</evidence>
<dbReference type="OrthoDB" id="8654520at2"/>